<gene>
    <name evidence="2" type="ORF">M422DRAFT_265337</name>
</gene>
<feature type="compositionally biased region" description="Low complexity" evidence="1">
    <location>
        <begin position="9"/>
        <end position="18"/>
    </location>
</feature>
<dbReference type="AlphaFoldDB" id="A0A0C9UDS7"/>
<name>A0A0C9UDS7_SPHS4</name>
<feature type="compositionally biased region" description="Polar residues" evidence="1">
    <location>
        <begin position="62"/>
        <end position="80"/>
    </location>
</feature>
<reference evidence="2 3" key="1">
    <citation type="submission" date="2014-06" db="EMBL/GenBank/DDBJ databases">
        <title>Evolutionary Origins and Diversification of the Mycorrhizal Mutualists.</title>
        <authorList>
            <consortium name="DOE Joint Genome Institute"/>
            <consortium name="Mycorrhizal Genomics Consortium"/>
            <person name="Kohler A."/>
            <person name="Kuo A."/>
            <person name="Nagy L.G."/>
            <person name="Floudas D."/>
            <person name="Copeland A."/>
            <person name="Barry K.W."/>
            <person name="Cichocki N."/>
            <person name="Veneault-Fourrey C."/>
            <person name="LaButti K."/>
            <person name="Lindquist E.A."/>
            <person name="Lipzen A."/>
            <person name="Lundell T."/>
            <person name="Morin E."/>
            <person name="Murat C."/>
            <person name="Riley R."/>
            <person name="Ohm R."/>
            <person name="Sun H."/>
            <person name="Tunlid A."/>
            <person name="Henrissat B."/>
            <person name="Grigoriev I.V."/>
            <person name="Hibbett D.S."/>
            <person name="Martin F."/>
        </authorList>
    </citation>
    <scope>NUCLEOTIDE SEQUENCE [LARGE SCALE GENOMIC DNA]</scope>
    <source>
        <strain evidence="2 3">SS14</strain>
    </source>
</reference>
<sequence>MKTRSKMRQQAQHQQPTPKQRESPSWDCKEGSLPRAKDSTNSEDILSESGRATSPAKGEESLASTEKVSVHNSQSQNASSPRWLPWQDQFLASEAMKLRPFLENRSNTQKAWQRLADTLREDSRSTGTVIDRTGPACHHRFNKILQAHQQNETRSLQKTGTNEEIDDHVKNLTDIASLVDTHEEEKGQKSLTVKQHESTEKQAALELRNAVMMGIVNRNNLSDISGLEGSTVREKQGQRKRKCQSTGPSKTLDDKENIPIKCLRGQSAIERFLEKCQDEDSKLLQEVREREDRRQQEIVGGIERLSSSITALVDLNKAQMKWENQRKAEENSRESQLFDLVKTVLQQRNNRDL</sequence>
<organism evidence="2 3">
    <name type="scientific">Sphaerobolus stellatus (strain SS14)</name>
    <dbReference type="NCBI Taxonomy" id="990650"/>
    <lineage>
        <taxon>Eukaryota</taxon>
        <taxon>Fungi</taxon>
        <taxon>Dikarya</taxon>
        <taxon>Basidiomycota</taxon>
        <taxon>Agaricomycotina</taxon>
        <taxon>Agaricomycetes</taxon>
        <taxon>Phallomycetidae</taxon>
        <taxon>Geastrales</taxon>
        <taxon>Sphaerobolaceae</taxon>
        <taxon>Sphaerobolus</taxon>
    </lineage>
</organism>
<dbReference type="Proteomes" id="UP000054279">
    <property type="component" value="Unassembled WGS sequence"/>
</dbReference>
<dbReference type="OrthoDB" id="3265199at2759"/>
<feature type="region of interest" description="Disordered" evidence="1">
    <location>
        <begin position="230"/>
        <end position="252"/>
    </location>
</feature>
<protein>
    <recommendedName>
        <fullName evidence="4">Myb-like domain-containing protein</fullName>
    </recommendedName>
</protein>
<proteinExistence type="predicted"/>
<dbReference type="HOGENOM" id="CLU_054814_0_0_1"/>
<evidence type="ECO:0008006" key="4">
    <source>
        <dbReference type="Google" id="ProtNLM"/>
    </source>
</evidence>
<feature type="region of interest" description="Disordered" evidence="1">
    <location>
        <begin position="1"/>
        <end position="81"/>
    </location>
</feature>
<feature type="compositionally biased region" description="Basic and acidic residues" evidence="1">
    <location>
        <begin position="19"/>
        <end position="40"/>
    </location>
</feature>
<evidence type="ECO:0000313" key="3">
    <source>
        <dbReference type="Proteomes" id="UP000054279"/>
    </source>
</evidence>
<evidence type="ECO:0000313" key="2">
    <source>
        <dbReference type="EMBL" id="KIJ32849.1"/>
    </source>
</evidence>
<accession>A0A0C9UDS7</accession>
<evidence type="ECO:0000256" key="1">
    <source>
        <dbReference type="SAM" id="MobiDB-lite"/>
    </source>
</evidence>
<keyword evidence="3" id="KW-1185">Reference proteome</keyword>
<dbReference type="EMBL" id="KN837221">
    <property type="protein sequence ID" value="KIJ32849.1"/>
    <property type="molecule type" value="Genomic_DNA"/>
</dbReference>